<dbReference type="RefSeq" id="WP_251350871.1">
    <property type="nucleotide sequence ID" value="NZ_JAMQGR010000007.1"/>
</dbReference>
<dbReference type="SMART" id="SM00530">
    <property type="entry name" value="HTH_XRE"/>
    <property type="match status" value="1"/>
</dbReference>
<name>A0ABT0WUW9_9BURK</name>
<dbReference type="CDD" id="cd00093">
    <property type="entry name" value="HTH_XRE"/>
    <property type="match status" value="1"/>
</dbReference>
<gene>
    <name evidence="2" type="ORF">NCG91_19530</name>
</gene>
<keyword evidence="3" id="KW-1185">Reference proteome</keyword>
<dbReference type="PROSITE" id="PS50943">
    <property type="entry name" value="HTH_CROC1"/>
    <property type="match status" value="1"/>
</dbReference>
<dbReference type="Proteomes" id="UP001202243">
    <property type="component" value="Unassembled WGS sequence"/>
</dbReference>
<evidence type="ECO:0000313" key="3">
    <source>
        <dbReference type="Proteomes" id="UP001202243"/>
    </source>
</evidence>
<evidence type="ECO:0000259" key="1">
    <source>
        <dbReference type="PROSITE" id="PS50943"/>
    </source>
</evidence>
<dbReference type="InterPro" id="IPR010982">
    <property type="entry name" value="Lambda_DNA-bd_dom_sf"/>
</dbReference>
<dbReference type="InterPro" id="IPR001387">
    <property type="entry name" value="Cro/C1-type_HTH"/>
</dbReference>
<accession>A0ABT0WUW9</accession>
<organism evidence="2 3">
    <name type="scientific">Janthinobacterium kumbetense</name>
    <dbReference type="NCBI Taxonomy" id="2950280"/>
    <lineage>
        <taxon>Bacteria</taxon>
        <taxon>Pseudomonadati</taxon>
        <taxon>Pseudomonadota</taxon>
        <taxon>Betaproteobacteria</taxon>
        <taxon>Burkholderiales</taxon>
        <taxon>Oxalobacteraceae</taxon>
        <taxon>Janthinobacterium</taxon>
    </lineage>
</organism>
<feature type="domain" description="HTH cro/C1-type" evidence="1">
    <location>
        <begin position="8"/>
        <end position="61"/>
    </location>
</feature>
<protein>
    <submittedName>
        <fullName evidence="2">Helix-turn-helix domain-containing protein</fullName>
    </submittedName>
</protein>
<proteinExistence type="predicted"/>
<dbReference type="Pfam" id="PF01381">
    <property type="entry name" value="HTH_3"/>
    <property type="match status" value="1"/>
</dbReference>
<comment type="caution">
    <text evidence="2">The sequence shown here is derived from an EMBL/GenBank/DDBJ whole genome shotgun (WGS) entry which is preliminary data.</text>
</comment>
<reference evidence="2 3" key="1">
    <citation type="submission" date="2022-06" db="EMBL/GenBank/DDBJ databases">
        <title>Janthinobacterium kumbetensis sp. nov., isolated from spring water in Turkey.</title>
        <authorList>
            <person name="Inan Bektas K."/>
            <person name="Belduz A.A."/>
            <person name="Canakci S."/>
            <person name="Nalcaoglu A."/>
            <person name="Ceylan E."/>
            <person name="Kati H."/>
        </authorList>
    </citation>
    <scope>NUCLEOTIDE SEQUENCE [LARGE SCALE GENOMIC DNA]</scope>
    <source>
        <strain evidence="2 3">GK</strain>
    </source>
</reference>
<sequence length="148" mass="16208">MKYFFDRLKEERKRLGLNQDEFAALGGVKKGAQFNYENGSRTPDSDYLAAVAAAGVDVLYLLTGEHALSALPADEHELLTGYRKLDIRAKARVLGVVEGSIEPTVVPASRSVERNTQMVFHGKVGQQIHGDITAPQTINVGRKKKSPT</sequence>
<dbReference type="SUPFAM" id="SSF47413">
    <property type="entry name" value="lambda repressor-like DNA-binding domains"/>
    <property type="match status" value="1"/>
</dbReference>
<evidence type="ECO:0000313" key="2">
    <source>
        <dbReference type="EMBL" id="MCM2567803.1"/>
    </source>
</evidence>
<dbReference type="EMBL" id="JAMQGR010000007">
    <property type="protein sequence ID" value="MCM2567803.1"/>
    <property type="molecule type" value="Genomic_DNA"/>
</dbReference>
<dbReference type="Gene3D" id="1.10.260.40">
    <property type="entry name" value="lambda repressor-like DNA-binding domains"/>
    <property type="match status" value="1"/>
</dbReference>